<feature type="domain" description="Jacalin-type lectin" evidence="1">
    <location>
        <begin position="8"/>
        <end position="119"/>
    </location>
</feature>
<dbReference type="HOGENOM" id="CLU_899360_0_0_5"/>
<protein>
    <recommendedName>
        <fullName evidence="1">Jacalin-type lectin domain-containing protein</fullName>
    </recommendedName>
</protein>
<dbReference type="InterPro" id="IPR036404">
    <property type="entry name" value="Jacalin-like_lectin_dom_sf"/>
</dbReference>
<sequence>MSIETLTFGGRGGDAFDIAGFEAIGLSSASRIDELRLDNARYGGNGGKKESGLSFSSDEYINEMVIRSGSRVDRIELRTNRGRELVHGGNGGTRHELTDIRVLGLGGRSGSELDQLAVHFIRDYQPSQPEPGRHTAIIGVVPQGELIETFELDRTRELNATRRLFQTTFTANQSSSFGGSLGSAKGEFTAMASKSFGLTQVVEKEFLEEIETEEVNSETVTRSPGRGFVGLETVQVEVYRVEAPSRDINDAVWWTFPVGTPEYIEVREEIGIPPLESVIDMTGILSLQLPVMAPRKTERFGCDWYAAQP</sequence>
<dbReference type="Pfam" id="PF01419">
    <property type="entry name" value="Jacalin"/>
    <property type="match status" value="1"/>
</dbReference>
<dbReference type="InterPro" id="IPR001229">
    <property type="entry name" value="Jacalin-like_lectin_dom"/>
</dbReference>
<dbReference type="RefSeq" id="WP_012178743.1">
    <property type="nucleotide sequence ID" value="NC_009952.1"/>
</dbReference>
<dbReference type="EMBL" id="CP000830">
    <property type="protein sequence ID" value="ABV93810.1"/>
    <property type="molecule type" value="Genomic_DNA"/>
</dbReference>
<gene>
    <name evidence="2" type="ordered locus">Dshi_2073</name>
</gene>
<evidence type="ECO:0000259" key="1">
    <source>
        <dbReference type="Pfam" id="PF01419"/>
    </source>
</evidence>
<dbReference type="Proteomes" id="UP000006833">
    <property type="component" value="Chromosome"/>
</dbReference>
<organism evidence="2 3">
    <name type="scientific">Dinoroseobacter shibae (strain DSM 16493 / NCIMB 14021 / DFL 12)</name>
    <dbReference type="NCBI Taxonomy" id="398580"/>
    <lineage>
        <taxon>Bacteria</taxon>
        <taxon>Pseudomonadati</taxon>
        <taxon>Pseudomonadota</taxon>
        <taxon>Alphaproteobacteria</taxon>
        <taxon>Rhodobacterales</taxon>
        <taxon>Roseobacteraceae</taxon>
        <taxon>Dinoroseobacter</taxon>
    </lineage>
</organism>
<dbReference type="CDD" id="cd09614">
    <property type="entry name" value="griffithsin_like"/>
    <property type="match status" value="1"/>
</dbReference>
<proteinExistence type="predicted"/>
<dbReference type="AlphaFoldDB" id="A8LPV6"/>
<dbReference type="Gene3D" id="2.100.10.30">
    <property type="entry name" value="Jacalin-like lectin domain"/>
    <property type="match status" value="1"/>
</dbReference>
<dbReference type="eggNOG" id="ENOG5033N7U">
    <property type="taxonomic scope" value="Bacteria"/>
</dbReference>
<keyword evidence="3" id="KW-1185">Reference proteome</keyword>
<name>A8LPV6_DINSH</name>
<reference evidence="3" key="1">
    <citation type="journal article" date="2010" name="ISME J.">
        <title>The complete genome sequence of the algal symbiont Dinoroseobacter shibae: a hitchhiker's guide to life in the sea.</title>
        <authorList>
            <person name="Wagner-Dobler I."/>
            <person name="Ballhausen B."/>
            <person name="Berger M."/>
            <person name="Brinkhoff T."/>
            <person name="Buchholz I."/>
            <person name="Bunk B."/>
            <person name="Cypionka H."/>
            <person name="Daniel R."/>
            <person name="Drepper T."/>
            <person name="Gerdts G."/>
            <person name="Hahnke S."/>
            <person name="Han C."/>
            <person name="Jahn D."/>
            <person name="Kalhoefer D."/>
            <person name="Kiss H."/>
            <person name="Klenk H.P."/>
            <person name="Kyrpides N."/>
            <person name="Liebl W."/>
            <person name="Liesegang H."/>
            <person name="Meincke L."/>
            <person name="Pati A."/>
            <person name="Petersen J."/>
            <person name="Piekarski T."/>
            <person name="Pommerenke C."/>
            <person name="Pradella S."/>
            <person name="Pukall R."/>
            <person name="Rabus R."/>
            <person name="Stackebrandt E."/>
            <person name="Thole S."/>
            <person name="Thompson L."/>
            <person name="Tielen P."/>
            <person name="Tomasch J."/>
            <person name="von Jan M."/>
            <person name="Wanphrut N."/>
            <person name="Wichels A."/>
            <person name="Zech H."/>
            <person name="Simon M."/>
        </authorList>
    </citation>
    <scope>NUCLEOTIDE SEQUENCE [LARGE SCALE GENOMIC DNA]</scope>
    <source>
        <strain evidence="3">DSM 16493 / NCIMB 14021 / DFL 12</strain>
    </source>
</reference>
<evidence type="ECO:0000313" key="3">
    <source>
        <dbReference type="Proteomes" id="UP000006833"/>
    </source>
</evidence>
<dbReference type="SUPFAM" id="SSF51101">
    <property type="entry name" value="Mannose-binding lectins"/>
    <property type="match status" value="1"/>
</dbReference>
<evidence type="ECO:0000313" key="2">
    <source>
        <dbReference type="EMBL" id="ABV93810.1"/>
    </source>
</evidence>
<accession>A8LPV6</accession>
<dbReference type="KEGG" id="dsh:Dshi_2073"/>
<dbReference type="OrthoDB" id="7808011at2"/>